<dbReference type="RefSeq" id="XP_013288138.1">
    <property type="nucleotide sequence ID" value="XM_013432684.1"/>
</dbReference>
<dbReference type="GeneID" id="25303070"/>
<feature type="region of interest" description="Disordered" evidence="4">
    <location>
        <begin position="107"/>
        <end position="153"/>
    </location>
</feature>
<organism evidence="6 7">
    <name type="scientific">Fonsecaea pedrosoi CBS 271.37</name>
    <dbReference type="NCBI Taxonomy" id="1442368"/>
    <lineage>
        <taxon>Eukaryota</taxon>
        <taxon>Fungi</taxon>
        <taxon>Dikarya</taxon>
        <taxon>Ascomycota</taxon>
        <taxon>Pezizomycotina</taxon>
        <taxon>Eurotiomycetes</taxon>
        <taxon>Chaetothyriomycetidae</taxon>
        <taxon>Chaetothyriales</taxon>
        <taxon>Herpotrichiellaceae</taxon>
        <taxon>Fonsecaea</taxon>
    </lineage>
</organism>
<dbReference type="STRING" id="1442368.A0A0D2H0D0"/>
<dbReference type="CDD" id="cd00067">
    <property type="entry name" value="GAL4"/>
    <property type="match status" value="1"/>
</dbReference>
<dbReference type="HOGENOM" id="CLU_464627_0_0_1"/>
<dbReference type="InterPro" id="IPR053178">
    <property type="entry name" value="Osmoadaptation_assoc"/>
</dbReference>
<dbReference type="GO" id="GO:0008270">
    <property type="term" value="F:zinc ion binding"/>
    <property type="evidence" value="ECO:0007669"/>
    <property type="project" value="InterPro"/>
</dbReference>
<keyword evidence="7" id="KW-1185">Reference proteome</keyword>
<keyword evidence="2" id="KW-0804">Transcription</keyword>
<dbReference type="VEuPathDB" id="FungiDB:Z517_03580"/>
<evidence type="ECO:0000256" key="3">
    <source>
        <dbReference type="ARBA" id="ARBA00023242"/>
    </source>
</evidence>
<dbReference type="InterPro" id="IPR001138">
    <property type="entry name" value="Zn2Cys6_DnaBD"/>
</dbReference>
<dbReference type="OrthoDB" id="3942759at2759"/>
<evidence type="ECO:0000256" key="4">
    <source>
        <dbReference type="SAM" id="MobiDB-lite"/>
    </source>
</evidence>
<keyword evidence="5" id="KW-0732">Signal</keyword>
<feature type="compositionally biased region" description="Polar residues" evidence="4">
    <location>
        <begin position="139"/>
        <end position="150"/>
    </location>
</feature>
<proteinExistence type="predicted"/>
<reference evidence="6 7" key="1">
    <citation type="submission" date="2015-01" db="EMBL/GenBank/DDBJ databases">
        <title>The Genome Sequence of Fonsecaea pedrosoi CBS 271.37.</title>
        <authorList>
            <consortium name="The Broad Institute Genomics Platform"/>
            <person name="Cuomo C."/>
            <person name="de Hoog S."/>
            <person name="Gorbushina A."/>
            <person name="Stielow B."/>
            <person name="Teixiera M."/>
            <person name="Abouelleil A."/>
            <person name="Chapman S.B."/>
            <person name="Priest M."/>
            <person name="Young S.K."/>
            <person name="Wortman J."/>
            <person name="Nusbaum C."/>
            <person name="Birren B."/>
        </authorList>
    </citation>
    <scope>NUCLEOTIDE SEQUENCE [LARGE SCALE GENOMIC DNA]</scope>
    <source>
        <strain evidence="6 7">CBS 271.37</strain>
    </source>
</reference>
<evidence type="ECO:0000313" key="7">
    <source>
        <dbReference type="Proteomes" id="UP000053029"/>
    </source>
</evidence>
<accession>A0A0D2H0D0</accession>
<gene>
    <name evidence="6" type="ORF">Z517_03580</name>
</gene>
<dbReference type="PANTHER" id="PTHR38111:SF11">
    <property type="entry name" value="TRANSCRIPTION FACTOR DOMAIN-CONTAINING PROTEIN-RELATED"/>
    <property type="match status" value="1"/>
</dbReference>
<evidence type="ECO:0008006" key="8">
    <source>
        <dbReference type="Google" id="ProtNLM"/>
    </source>
</evidence>
<feature type="signal peptide" evidence="5">
    <location>
        <begin position="1"/>
        <end position="16"/>
    </location>
</feature>
<name>A0A0D2H0D0_9EURO</name>
<protein>
    <recommendedName>
        <fullName evidence="8">Zn(2)-C6 fungal-type domain-containing protein</fullName>
    </recommendedName>
</protein>
<evidence type="ECO:0000256" key="2">
    <source>
        <dbReference type="ARBA" id="ARBA00023163"/>
    </source>
</evidence>
<evidence type="ECO:0000256" key="1">
    <source>
        <dbReference type="ARBA" id="ARBA00023015"/>
    </source>
</evidence>
<dbReference type="PANTHER" id="PTHR38111">
    <property type="entry name" value="ZN(2)-C6 FUNGAL-TYPE DOMAIN-CONTAINING PROTEIN-RELATED"/>
    <property type="match status" value="1"/>
</dbReference>
<sequence>MKTYAAALAFATLALSQRTDLHGCVGVWFVDTGFEDGACCVGGTLSAPYLSTCPGWPICSGPATTTTTSQPLSCATVIASDDNYSSNLAAATSSLAASGTHFQTTLTAGGTATGGPSSTASSGSASSDSVTGTTGVASASPTGNSGSTKSMAGAGVTQCDLQRPKCTRCRKARIPCIGAGEQRYKFINRSQHPRESCLAPVEGLPQSSRPFPPTFDFSVPPSSESSILAQSLVALLALKDLRYSITQLWGPFLADLPRRMGCNEALDAATATVLGLHDAETRFVRDSATLRPVLRQYVRAINAVRSILDDPVRAQEVETLCAVFLLAKTSCYFPGPISNFISPHGTGAVELLKLRGFCRDQEPFESMLYGNLRFQVAQEMLFDPDPKLSRDQWKMFEASCPNNQFSDHLLRCTVRVGRFLTEFRSTARGSIEEVAAYYRVTQFQEEVEQITLGMQREVTVSTHGGTEELALKQKYYNRGLVITAVLLCVQRALAPKESRFDHEIDLLCSRVYQLAEDARAYLPLGGNWMLIGLMVIWCAAKGTAHQSRIENLVDGWRRDTLPEEHARVPRAQLEEMYQRLSFEERQA</sequence>
<dbReference type="Proteomes" id="UP000053029">
    <property type="component" value="Unassembled WGS sequence"/>
</dbReference>
<keyword evidence="1" id="KW-0805">Transcription regulation</keyword>
<keyword evidence="3" id="KW-0539">Nucleus</keyword>
<evidence type="ECO:0000256" key="5">
    <source>
        <dbReference type="SAM" id="SignalP"/>
    </source>
</evidence>
<dbReference type="EMBL" id="KN846970">
    <property type="protein sequence ID" value="KIW84330.1"/>
    <property type="molecule type" value="Genomic_DNA"/>
</dbReference>
<dbReference type="GO" id="GO:0000981">
    <property type="term" value="F:DNA-binding transcription factor activity, RNA polymerase II-specific"/>
    <property type="evidence" value="ECO:0007669"/>
    <property type="project" value="InterPro"/>
</dbReference>
<feature type="chain" id="PRO_5002242901" description="Zn(2)-C6 fungal-type domain-containing protein" evidence="5">
    <location>
        <begin position="17"/>
        <end position="587"/>
    </location>
</feature>
<evidence type="ECO:0000313" key="6">
    <source>
        <dbReference type="EMBL" id="KIW84330.1"/>
    </source>
</evidence>
<dbReference type="AlphaFoldDB" id="A0A0D2H0D0"/>
<feature type="compositionally biased region" description="Low complexity" evidence="4">
    <location>
        <begin position="107"/>
        <end position="138"/>
    </location>
</feature>